<keyword evidence="3" id="KW-1185">Reference proteome</keyword>
<sequence>MEEIMNVLILDELADDSVDLASFTDASAAVIQSSYSRAINTSFYDVTIGSRHARFPVVIVTVASDEGSYRLTKTCEGDILFWFQKITFKLGIGYFISEESTMDDEQLRNIAQILVKDVIEKAVDRVKTENRQMDEGLDQGVDGIVGLTIGRSITAIREGQRSPTDNKMERMFGLNKTLVTATPEVTSGTTGSKPLEIKDDRIKPSVGGNDNKPHIITSHPVKDVKLTGLKIGHEATTDAQMTNATQKKNVLERLLDRILKRNKKEAKEMNTATAGGSTSTSVGGKKKSASKAHNKRDWIRRNLLCCFVRQTATVEPVFD</sequence>
<protein>
    <submittedName>
        <fullName evidence="2">Uncharacterized protein</fullName>
    </submittedName>
</protein>
<evidence type="ECO:0000256" key="1">
    <source>
        <dbReference type="SAM" id="MobiDB-lite"/>
    </source>
</evidence>
<feature type="region of interest" description="Disordered" evidence="1">
    <location>
        <begin position="264"/>
        <end position="294"/>
    </location>
</feature>
<name>A0A210QNU4_MIZYE</name>
<reference evidence="2 3" key="1">
    <citation type="journal article" date="2017" name="Nat. Ecol. Evol.">
        <title>Scallop genome provides insights into evolution of bilaterian karyotype and development.</title>
        <authorList>
            <person name="Wang S."/>
            <person name="Zhang J."/>
            <person name="Jiao W."/>
            <person name="Li J."/>
            <person name="Xun X."/>
            <person name="Sun Y."/>
            <person name="Guo X."/>
            <person name="Huan P."/>
            <person name="Dong B."/>
            <person name="Zhang L."/>
            <person name="Hu X."/>
            <person name="Sun X."/>
            <person name="Wang J."/>
            <person name="Zhao C."/>
            <person name="Wang Y."/>
            <person name="Wang D."/>
            <person name="Huang X."/>
            <person name="Wang R."/>
            <person name="Lv J."/>
            <person name="Li Y."/>
            <person name="Zhang Z."/>
            <person name="Liu B."/>
            <person name="Lu W."/>
            <person name="Hui Y."/>
            <person name="Liang J."/>
            <person name="Zhou Z."/>
            <person name="Hou R."/>
            <person name="Li X."/>
            <person name="Liu Y."/>
            <person name="Li H."/>
            <person name="Ning X."/>
            <person name="Lin Y."/>
            <person name="Zhao L."/>
            <person name="Xing Q."/>
            <person name="Dou J."/>
            <person name="Li Y."/>
            <person name="Mao J."/>
            <person name="Guo H."/>
            <person name="Dou H."/>
            <person name="Li T."/>
            <person name="Mu C."/>
            <person name="Jiang W."/>
            <person name="Fu Q."/>
            <person name="Fu X."/>
            <person name="Miao Y."/>
            <person name="Liu J."/>
            <person name="Yu Q."/>
            <person name="Li R."/>
            <person name="Liao H."/>
            <person name="Li X."/>
            <person name="Kong Y."/>
            <person name="Jiang Z."/>
            <person name="Chourrout D."/>
            <person name="Li R."/>
            <person name="Bao Z."/>
        </authorList>
    </citation>
    <scope>NUCLEOTIDE SEQUENCE [LARGE SCALE GENOMIC DNA]</scope>
    <source>
        <strain evidence="2 3">PY_sf001</strain>
    </source>
</reference>
<feature type="compositionally biased region" description="Low complexity" evidence="1">
    <location>
        <begin position="271"/>
        <end position="283"/>
    </location>
</feature>
<evidence type="ECO:0000313" key="3">
    <source>
        <dbReference type="Proteomes" id="UP000242188"/>
    </source>
</evidence>
<dbReference type="AlphaFoldDB" id="A0A210QNU4"/>
<dbReference type="EMBL" id="NEDP02002617">
    <property type="protein sequence ID" value="OWF50403.1"/>
    <property type="molecule type" value="Genomic_DNA"/>
</dbReference>
<dbReference type="Proteomes" id="UP000242188">
    <property type="component" value="Unassembled WGS sequence"/>
</dbReference>
<proteinExistence type="predicted"/>
<organism evidence="2 3">
    <name type="scientific">Mizuhopecten yessoensis</name>
    <name type="common">Japanese scallop</name>
    <name type="synonym">Patinopecten yessoensis</name>
    <dbReference type="NCBI Taxonomy" id="6573"/>
    <lineage>
        <taxon>Eukaryota</taxon>
        <taxon>Metazoa</taxon>
        <taxon>Spiralia</taxon>
        <taxon>Lophotrochozoa</taxon>
        <taxon>Mollusca</taxon>
        <taxon>Bivalvia</taxon>
        <taxon>Autobranchia</taxon>
        <taxon>Pteriomorphia</taxon>
        <taxon>Pectinida</taxon>
        <taxon>Pectinoidea</taxon>
        <taxon>Pectinidae</taxon>
        <taxon>Mizuhopecten</taxon>
    </lineage>
</organism>
<accession>A0A210QNU4</accession>
<gene>
    <name evidence="2" type="ORF">KP79_PYT09444</name>
</gene>
<feature type="region of interest" description="Disordered" evidence="1">
    <location>
        <begin position="183"/>
        <end position="216"/>
    </location>
</feature>
<feature type="compositionally biased region" description="Polar residues" evidence="1">
    <location>
        <begin position="183"/>
        <end position="192"/>
    </location>
</feature>
<evidence type="ECO:0000313" key="2">
    <source>
        <dbReference type="EMBL" id="OWF50403.1"/>
    </source>
</evidence>
<feature type="compositionally biased region" description="Basic residues" evidence="1">
    <location>
        <begin position="284"/>
        <end position="294"/>
    </location>
</feature>
<comment type="caution">
    <text evidence="2">The sequence shown here is derived from an EMBL/GenBank/DDBJ whole genome shotgun (WGS) entry which is preliminary data.</text>
</comment>